<feature type="chain" id="PRO_5009299852" description="Flavoprotein, HI0933 family" evidence="4">
    <location>
        <begin position="24"/>
        <end position="395"/>
    </location>
</feature>
<dbReference type="InterPro" id="IPR055178">
    <property type="entry name" value="RsdA/BaiN/AoA(So)-like_dom"/>
</dbReference>
<dbReference type="PANTHER" id="PTHR42887:SF2">
    <property type="entry name" value="OS12G0638800 PROTEIN"/>
    <property type="match status" value="1"/>
</dbReference>
<dbReference type="InterPro" id="IPR036188">
    <property type="entry name" value="FAD/NAD-bd_sf"/>
</dbReference>
<organism evidence="7 8">
    <name type="scientific">Roseovarius azorensis</name>
    <dbReference type="NCBI Taxonomy" id="1287727"/>
    <lineage>
        <taxon>Bacteria</taxon>
        <taxon>Pseudomonadati</taxon>
        <taxon>Pseudomonadota</taxon>
        <taxon>Alphaproteobacteria</taxon>
        <taxon>Rhodobacterales</taxon>
        <taxon>Roseobacteraceae</taxon>
        <taxon>Roseovarius</taxon>
    </lineage>
</organism>
<name>A0A1H7VRV0_9RHOB</name>
<dbReference type="STRING" id="1287727.SAMN05443999_11328"/>
<gene>
    <name evidence="7" type="ORF">SAMN05443999_11328</name>
</gene>
<accession>A0A1H7VRV0</accession>
<feature type="domain" description="RsdA/BaiN/AoA(So)-like insert" evidence="6">
    <location>
        <begin position="190"/>
        <end position="336"/>
    </location>
</feature>
<keyword evidence="3" id="KW-0274">FAD</keyword>
<evidence type="ECO:0000256" key="1">
    <source>
        <dbReference type="ARBA" id="ARBA00001974"/>
    </source>
</evidence>
<comment type="cofactor">
    <cofactor evidence="1">
        <name>FAD</name>
        <dbReference type="ChEBI" id="CHEBI:57692"/>
    </cofactor>
</comment>
<dbReference type="Proteomes" id="UP000199582">
    <property type="component" value="Unassembled WGS sequence"/>
</dbReference>
<evidence type="ECO:0000256" key="2">
    <source>
        <dbReference type="ARBA" id="ARBA00022630"/>
    </source>
</evidence>
<keyword evidence="4" id="KW-0732">Signal</keyword>
<dbReference type="InterPro" id="IPR057661">
    <property type="entry name" value="RsdA/BaiN/AoA(So)_Rossmann"/>
</dbReference>
<keyword evidence="2" id="KW-0285">Flavoprotein</keyword>
<dbReference type="Pfam" id="PF22780">
    <property type="entry name" value="HI0933_like_1st"/>
    <property type="match status" value="1"/>
</dbReference>
<proteinExistence type="predicted"/>
<dbReference type="PANTHER" id="PTHR42887">
    <property type="entry name" value="OS12G0638800 PROTEIN"/>
    <property type="match status" value="1"/>
</dbReference>
<feature type="signal peptide" evidence="4">
    <location>
        <begin position="1"/>
        <end position="23"/>
    </location>
</feature>
<dbReference type="OrthoDB" id="9773233at2"/>
<dbReference type="SUPFAM" id="SSF51905">
    <property type="entry name" value="FAD/NAD(P)-binding domain"/>
    <property type="match status" value="1"/>
</dbReference>
<dbReference type="Pfam" id="PF03486">
    <property type="entry name" value="HI0933_like"/>
    <property type="match status" value="1"/>
</dbReference>
<evidence type="ECO:0000259" key="5">
    <source>
        <dbReference type="Pfam" id="PF03486"/>
    </source>
</evidence>
<dbReference type="InterPro" id="IPR004792">
    <property type="entry name" value="BaiN-like"/>
</dbReference>
<evidence type="ECO:0008006" key="9">
    <source>
        <dbReference type="Google" id="ProtNLM"/>
    </source>
</evidence>
<dbReference type="PRINTS" id="PR00411">
    <property type="entry name" value="PNDRDTASEI"/>
</dbReference>
<protein>
    <recommendedName>
        <fullName evidence="9">Flavoprotein, HI0933 family</fullName>
    </recommendedName>
</protein>
<evidence type="ECO:0000313" key="8">
    <source>
        <dbReference type="Proteomes" id="UP000199582"/>
    </source>
</evidence>
<dbReference type="SUPFAM" id="SSF160996">
    <property type="entry name" value="HI0933 insert domain-like"/>
    <property type="match status" value="1"/>
</dbReference>
<sequence length="395" mass="42356">MSTTCDTLVLGAGAAGLMCAAHAGPGTLIVDHAASPGEKIRISGGGRCNFTNLHTGPENFLSANPHFCKSALSRYTQWDFIDLMAQHGIAWHEKTLGQLFCDGKATQVVAMLVTELRRAGADLWLSTTLRDIRHDGSRFCAILEREGKTRQITARNLVLATGGKSIPKMGATGLAYDIARQFGHNVTETRPALVPLTFSEGPFAPLSGTALPVRATCNGTAFDEAALFTHRGLSGPAILQISSVWREGLPVTLDLDPGARLLDALRAQRRTEGRRNLTTELGHHLPARLVTYLTPRLDLTGNLADQSDARLVQITDALRAWHLRPTGTEGYRTAEVTLGGIATDGLSSKTLESKHLPGLYAIGEAVDVTGWLGGYNFQWAWSSGWAAGQAIATRA</sequence>
<dbReference type="RefSeq" id="WP_093038877.1">
    <property type="nucleotide sequence ID" value="NZ_FOAG01000013.1"/>
</dbReference>
<dbReference type="Gene3D" id="1.10.8.260">
    <property type="entry name" value="HI0933 insert domain-like"/>
    <property type="match status" value="1"/>
</dbReference>
<keyword evidence="8" id="KW-1185">Reference proteome</keyword>
<dbReference type="NCBIfam" id="TIGR00275">
    <property type="entry name" value="aminoacetone oxidase family FAD-binding enzyme"/>
    <property type="match status" value="1"/>
</dbReference>
<dbReference type="AlphaFoldDB" id="A0A1H7VRV0"/>
<evidence type="ECO:0000256" key="3">
    <source>
        <dbReference type="ARBA" id="ARBA00022827"/>
    </source>
</evidence>
<dbReference type="EMBL" id="FOAG01000013">
    <property type="protein sequence ID" value="SEM11946.1"/>
    <property type="molecule type" value="Genomic_DNA"/>
</dbReference>
<reference evidence="7 8" key="1">
    <citation type="submission" date="2016-10" db="EMBL/GenBank/DDBJ databases">
        <authorList>
            <person name="de Groot N.N."/>
        </authorList>
    </citation>
    <scope>NUCLEOTIDE SEQUENCE [LARGE SCALE GENOMIC DNA]</scope>
    <source>
        <strain evidence="7 8">DSM 100674</strain>
    </source>
</reference>
<dbReference type="Gene3D" id="2.40.30.10">
    <property type="entry name" value="Translation factors"/>
    <property type="match status" value="1"/>
</dbReference>
<evidence type="ECO:0000256" key="4">
    <source>
        <dbReference type="SAM" id="SignalP"/>
    </source>
</evidence>
<dbReference type="InterPro" id="IPR023166">
    <property type="entry name" value="BaiN-like_dom_sf"/>
</dbReference>
<evidence type="ECO:0000313" key="7">
    <source>
        <dbReference type="EMBL" id="SEM11946.1"/>
    </source>
</evidence>
<dbReference type="Gene3D" id="3.50.50.60">
    <property type="entry name" value="FAD/NAD(P)-binding domain"/>
    <property type="match status" value="1"/>
</dbReference>
<feature type="domain" description="RsdA/BaiN/AoA(So)-like Rossmann fold-like" evidence="5">
    <location>
        <begin position="6"/>
        <end position="389"/>
    </location>
</feature>
<evidence type="ECO:0000259" key="6">
    <source>
        <dbReference type="Pfam" id="PF22780"/>
    </source>
</evidence>
<dbReference type="PRINTS" id="PR00368">
    <property type="entry name" value="FADPNR"/>
</dbReference>